<reference evidence="1 2" key="1">
    <citation type="submission" date="2013-09" db="EMBL/GenBank/DDBJ databases">
        <title>The Genome Sequence of Enterococcus faecium 10/96A.</title>
        <authorList>
            <consortium name="The Broad Institute Genome Sequencing Platform"/>
            <consortium name="The Broad Institute Genome Sequencing Center for Infectious Disease"/>
            <person name="Earl A.M."/>
            <person name="Gilmore M.S."/>
            <person name="Lebreton F."/>
            <person name="Courvalin P."/>
            <person name="Walker B."/>
            <person name="Young S.K."/>
            <person name="Zeng Q."/>
            <person name="Gargeya S."/>
            <person name="Fitzgerald M."/>
            <person name="Haas B."/>
            <person name="Abouelleil A."/>
            <person name="Alvarado L."/>
            <person name="Arachchi H.M."/>
            <person name="Berlin A.M."/>
            <person name="Chapman S.B."/>
            <person name="Dewar J."/>
            <person name="Goldberg J."/>
            <person name="Griggs A."/>
            <person name="Gujja S."/>
            <person name="Hansen M."/>
            <person name="Howarth C."/>
            <person name="Imamovic A."/>
            <person name="Larimer J."/>
            <person name="McCowan C."/>
            <person name="Murphy C."/>
            <person name="Neiman D."/>
            <person name="Pearson M."/>
            <person name="Priest M."/>
            <person name="Roberts A."/>
            <person name="Saif S."/>
            <person name="Shea T."/>
            <person name="Sisk P."/>
            <person name="Sykes S."/>
            <person name="Wortman J."/>
            <person name="Nusbaum C."/>
            <person name="Birren B."/>
        </authorList>
    </citation>
    <scope>NUCLEOTIDE SEQUENCE [LARGE SCALE GENOMIC DNA]</scope>
    <source>
        <strain evidence="1 2">10/96A</strain>
    </source>
</reference>
<comment type="caution">
    <text evidence="1">The sequence shown here is derived from an EMBL/GenBank/DDBJ whole genome shotgun (WGS) entry which is preliminary data.</text>
</comment>
<dbReference type="AlphaFoldDB" id="A0AAV3KZ80"/>
<gene>
    <name evidence="1" type="ORF">O991_02500</name>
</gene>
<protein>
    <recommendedName>
        <fullName evidence="3">Phage protein</fullName>
    </recommendedName>
</protein>
<evidence type="ECO:0008006" key="3">
    <source>
        <dbReference type="Google" id="ProtNLM"/>
    </source>
</evidence>
<organism evidence="1 2">
    <name type="scientific">Enterococcus faecium 10/96A</name>
    <dbReference type="NCBI Taxonomy" id="1391465"/>
    <lineage>
        <taxon>Bacteria</taxon>
        <taxon>Bacillati</taxon>
        <taxon>Bacillota</taxon>
        <taxon>Bacilli</taxon>
        <taxon>Lactobacillales</taxon>
        <taxon>Enterococcaceae</taxon>
        <taxon>Enterococcus</taxon>
    </lineage>
</organism>
<dbReference type="Proteomes" id="UP000017126">
    <property type="component" value="Unassembled WGS sequence"/>
</dbReference>
<dbReference type="RefSeq" id="WP_023043080.1">
    <property type="nucleotide sequence ID" value="NZ_KI518290.1"/>
</dbReference>
<accession>A0AAV3KZ80</accession>
<evidence type="ECO:0000313" key="1">
    <source>
        <dbReference type="EMBL" id="ERT48468.1"/>
    </source>
</evidence>
<proteinExistence type="predicted"/>
<name>A0AAV3KZ80_ENTFC</name>
<sequence>MGTINTRISYLYRDADNYKMQNSCVIMGVITEAQIAEIISCLDCGEYFIPRQVGLPEKRFDRFDEEADHCWFELSADGFEVTENVSNIDMTVSQLLELFHKAKNSWHDEVL</sequence>
<dbReference type="EMBL" id="AXOL01000069">
    <property type="protein sequence ID" value="ERT48468.1"/>
    <property type="molecule type" value="Genomic_DNA"/>
</dbReference>
<evidence type="ECO:0000313" key="2">
    <source>
        <dbReference type="Proteomes" id="UP000017126"/>
    </source>
</evidence>